<organism evidence="1 2">
    <name type="scientific">Caballeronia choica</name>
    <dbReference type="NCBI Taxonomy" id="326476"/>
    <lineage>
        <taxon>Bacteria</taxon>
        <taxon>Pseudomonadati</taxon>
        <taxon>Pseudomonadota</taxon>
        <taxon>Betaproteobacteria</taxon>
        <taxon>Burkholderiales</taxon>
        <taxon>Burkholderiaceae</taxon>
        <taxon>Caballeronia</taxon>
    </lineage>
</organism>
<evidence type="ECO:0000313" key="1">
    <source>
        <dbReference type="EMBL" id="SAL87614.1"/>
    </source>
</evidence>
<protein>
    <recommendedName>
        <fullName evidence="3">Transposase</fullName>
    </recommendedName>
</protein>
<dbReference type="RefSeq" id="WP_087650169.1">
    <property type="nucleotide sequence ID" value="NZ_FCON02000306.1"/>
</dbReference>
<dbReference type="EMBL" id="FCON02000306">
    <property type="protein sequence ID" value="SAL87614.1"/>
    <property type="molecule type" value="Genomic_DNA"/>
</dbReference>
<dbReference type="Proteomes" id="UP000054770">
    <property type="component" value="Unassembled WGS sequence"/>
</dbReference>
<evidence type="ECO:0008006" key="3">
    <source>
        <dbReference type="Google" id="ProtNLM"/>
    </source>
</evidence>
<reference evidence="1" key="1">
    <citation type="submission" date="2016-01" db="EMBL/GenBank/DDBJ databases">
        <authorList>
            <person name="Peeters C."/>
        </authorList>
    </citation>
    <scope>NUCLEOTIDE SEQUENCE [LARGE SCALE GENOMIC DNA]</scope>
    <source>
        <strain evidence="1">LMG 22940</strain>
    </source>
</reference>
<dbReference type="AlphaFoldDB" id="A0A158L2K5"/>
<evidence type="ECO:0000313" key="2">
    <source>
        <dbReference type="Proteomes" id="UP000054770"/>
    </source>
</evidence>
<name>A0A158L2K5_9BURK</name>
<keyword evidence="2" id="KW-1185">Reference proteome</keyword>
<proteinExistence type="predicted"/>
<dbReference type="SUPFAM" id="SSF46689">
    <property type="entry name" value="Homeodomain-like"/>
    <property type="match status" value="1"/>
</dbReference>
<comment type="caution">
    <text evidence="1">The sequence shown here is derived from an EMBL/GenBank/DDBJ whole genome shotgun (WGS) entry which is preliminary data.</text>
</comment>
<dbReference type="OrthoDB" id="9098110at2"/>
<gene>
    <name evidence="1" type="ORF">AWB68_08472</name>
</gene>
<sequence>MLKKSNVTEVVPGAVERARSATGSAPGAAAEVKRWSANRKKEVVLRLLRGEPVDAISREVSVPIYRLEEWRERALAGIDAGMKEREYDPLEARLGEATRRIGELVMENELLRKERQDRYAPRQRGRLH</sequence>
<dbReference type="InterPro" id="IPR009057">
    <property type="entry name" value="Homeodomain-like_sf"/>
</dbReference>
<accession>A0A158L2K5</accession>